<evidence type="ECO:0000313" key="3">
    <source>
        <dbReference type="Proteomes" id="UP000183404"/>
    </source>
</evidence>
<dbReference type="AlphaFoldDB" id="A0A1G7VFE1"/>
<dbReference type="RefSeq" id="WP_051048866.1">
    <property type="nucleotide sequence ID" value="NZ_FNBS01000093.1"/>
</dbReference>
<gene>
    <name evidence="2" type="ORF">SAMN04244560_02592</name>
</gene>
<sequence length="62" mass="7487">MVLDMVINYILNIGKPRRIFARDEYLLYLLTDLCERGKIDLQVKERLKAIDRFVESFSEFQF</sequence>
<proteinExistence type="predicted"/>
<dbReference type="Pfam" id="PF22007">
    <property type="entry name" value="DUF6930"/>
    <property type="match status" value="1"/>
</dbReference>
<feature type="domain" description="DUF6930" evidence="1">
    <location>
        <begin position="2"/>
        <end position="57"/>
    </location>
</feature>
<organism evidence="2 3">
    <name type="scientific">Thermoanaerobacter thermohydrosulfuricus</name>
    <name type="common">Clostridium thermohydrosulfuricum</name>
    <dbReference type="NCBI Taxonomy" id="1516"/>
    <lineage>
        <taxon>Bacteria</taxon>
        <taxon>Bacillati</taxon>
        <taxon>Bacillota</taxon>
        <taxon>Clostridia</taxon>
        <taxon>Thermoanaerobacterales</taxon>
        <taxon>Thermoanaerobacteraceae</taxon>
        <taxon>Thermoanaerobacter</taxon>
    </lineage>
</organism>
<dbReference type="EMBL" id="FNBS01000093">
    <property type="protein sequence ID" value="SDG58291.1"/>
    <property type="molecule type" value="Genomic_DNA"/>
</dbReference>
<dbReference type="InterPro" id="IPR054216">
    <property type="entry name" value="DUF6930"/>
</dbReference>
<evidence type="ECO:0000259" key="1">
    <source>
        <dbReference type="Pfam" id="PF22007"/>
    </source>
</evidence>
<evidence type="ECO:0000313" key="2">
    <source>
        <dbReference type="EMBL" id="SDG58291.1"/>
    </source>
</evidence>
<accession>A0A1G7VFE1</accession>
<reference evidence="2 3" key="1">
    <citation type="submission" date="2016-10" db="EMBL/GenBank/DDBJ databases">
        <authorList>
            <person name="de Groot N.N."/>
        </authorList>
    </citation>
    <scope>NUCLEOTIDE SEQUENCE [LARGE SCALE GENOMIC DNA]</scope>
    <source>
        <strain evidence="2 3">DSM 569</strain>
    </source>
</reference>
<name>A0A1G7VFE1_THETY</name>
<dbReference type="Proteomes" id="UP000183404">
    <property type="component" value="Unassembled WGS sequence"/>
</dbReference>
<protein>
    <recommendedName>
        <fullName evidence="1">DUF6930 domain-containing protein</fullName>
    </recommendedName>
</protein>